<dbReference type="PANTHER" id="PTHR47150">
    <property type="entry name" value="OS12G0169200 PROTEIN"/>
    <property type="match status" value="1"/>
</dbReference>
<dbReference type="InterPro" id="IPR006912">
    <property type="entry name" value="Harbinger_derived_prot"/>
</dbReference>
<name>A0AAV2E441_9ROSI</name>
<dbReference type="PANTHER" id="PTHR47150:SF5">
    <property type="entry name" value="OS07G0546750 PROTEIN"/>
    <property type="match status" value="1"/>
</dbReference>
<reference evidence="1 2" key="1">
    <citation type="submission" date="2024-04" db="EMBL/GenBank/DDBJ databases">
        <authorList>
            <person name="Fracassetti M."/>
        </authorList>
    </citation>
    <scope>NUCLEOTIDE SEQUENCE [LARGE SCALE GENOMIC DNA]</scope>
</reference>
<dbReference type="AlphaFoldDB" id="A0AAV2E441"/>
<dbReference type="Proteomes" id="UP001497516">
    <property type="component" value="Chromosome 4"/>
</dbReference>
<protein>
    <submittedName>
        <fullName evidence="1">Uncharacterized protein</fullName>
    </submittedName>
</protein>
<proteinExistence type="predicted"/>
<evidence type="ECO:0000313" key="1">
    <source>
        <dbReference type="EMBL" id="CAL1380636.1"/>
    </source>
</evidence>
<keyword evidence="2" id="KW-1185">Reference proteome</keyword>
<organism evidence="1 2">
    <name type="scientific">Linum trigynum</name>
    <dbReference type="NCBI Taxonomy" id="586398"/>
    <lineage>
        <taxon>Eukaryota</taxon>
        <taxon>Viridiplantae</taxon>
        <taxon>Streptophyta</taxon>
        <taxon>Embryophyta</taxon>
        <taxon>Tracheophyta</taxon>
        <taxon>Spermatophyta</taxon>
        <taxon>Magnoliopsida</taxon>
        <taxon>eudicotyledons</taxon>
        <taxon>Gunneridae</taxon>
        <taxon>Pentapetalae</taxon>
        <taxon>rosids</taxon>
        <taxon>fabids</taxon>
        <taxon>Malpighiales</taxon>
        <taxon>Linaceae</taxon>
        <taxon>Linum</taxon>
    </lineage>
</organism>
<gene>
    <name evidence="1" type="ORF">LTRI10_LOCUS22067</name>
</gene>
<dbReference type="Pfam" id="PF04827">
    <property type="entry name" value="Plant_tran"/>
    <property type="match status" value="1"/>
</dbReference>
<sequence length="122" mass="14005">MQLRLFNCIMGVIVRYDPSFARRSDVVGHLGLSPEQKLTSALRMLAYGSLADQLDDYMRMGQNIVLEFFRKFCRAIVGMYSLTYLRAPTPADVRIQRGFPGMIGSIYCMHWEWRNCPTSQTG</sequence>
<accession>A0AAV2E441</accession>
<dbReference type="EMBL" id="OZ034817">
    <property type="protein sequence ID" value="CAL1380636.1"/>
    <property type="molecule type" value="Genomic_DNA"/>
</dbReference>
<evidence type="ECO:0000313" key="2">
    <source>
        <dbReference type="Proteomes" id="UP001497516"/>
    </source>
</evidence>